<feature type="active site" description="Nucleophile" evidence="6">
    <location>
        <position position="264"/>
    </location>
</feature>
<dbReference type="GO" id="GO:0071972">
    <property type="term" value="F:peptidoglycan L,D-transpeptidase activity"/>
    <property type="evidence" value="ECO:0007669"/>
    <property type="project" value="TreeGrafter"/>
</dbReference>
<comment type="pathway">
    <text evidence="1 6">Cell wall biogenesis; peptidoglycan biosynthesis.</text>
</comment>
<keyword evidence="5 6" id="KW-0961">Cell wall biogenesis/degradation</keyword>
<feature type="chain" id="PRO_5041999610" evidence="8">
    <location>
        <begin position="20"/>
        <end position="294"/>
    </location>
</feature>
<proteinExistence type="predicted"/>
<protein>
    <submittedName>
        <fullName evidence="10">Peptidoglycan hydrolase-like protein with peptidoglycan-binding domain</fullName>
    </submittedName>
</protein>
<dbReference type="InterPro" id="IPR036365">
    <property type="entry name" value="PGBD-like_sf"/>
</dbReference>
<dbReference type="GO" id="GO:0005576">
    <property type="term" value="C:extracellular region"/>
    <property type="evidence" value="ECO:0007669"/>
    <property type="project" value="TreeGrafter"/>
</dbReference>
<feature type="domain" description="L,D-TPase catalytic" evidence="9">
    <location>
        <begin position="177"/>
        <end position="288"/>
    </location>
</feature>
<dbReference type="InterPro" id="IPR038063">
    <property type="entry name" value="Transpep_catalytic_dom"/>
</dbReference>
<dbReference type="PANTHER" id="PTHR30582">
    <property type="entry name" value="L,D-TRANSPEPTIDASE"/>
    <property type="match status" value="1"/>
</dbReference>
<evidence type="ECO:0000256" key="8">
    <source>
        <dbReference type="SAM" id="SignalP"/>
    </source>
</evidence>
<dbReference type="InterPro" id="IPR005490">
    <property type="entry name" value="LD_TPept_cat_dom"/>
</dbReference>
<keyword evidence="8" id="KW-0732">Signal</keyword>
<comment type="caution">
    <text evidence="10">The sequence shown here is derived from an EMBL/GenBank/DDBJ whole genome shotgun (WGS) entry which is preliminary data.</text>
</comment>
<gene>
    <name evidence="10" type="ORF">J2S42_003553</name>
</gene>
<evidence type="ECO:0000259" key="9">
    <source>
        <dbReference type="PROSITE" id="PS52029"/>
    </source>
</evidence>
<sequence>MTYLLSAAVVLGLAASAAAGDVLDLMNTAPPPAQAATAQAAADLSAPGVRVLRQDPAPARTARGDAAVSRPPASRPQASRPSAAASAPAAAAAVACAGGRWQRDIEAALARLGGYGPVSVNGRSSPADCAAIRAFQQRFGVEPAVGQADATTADVARRLAASTDPKRVRQCKAGAGVTACVDLTLQTVWVMRDGDVVFGPTVVRTGFRGHATPAGTYRINKRAVREWSNPYEVWLPYWQRFNGGIGFHETTTYLHDAARGSHGCVNLLHRDAVAMWKQLKTGTKVRTFGRRPGT</sequence>
<dbReference type="GO" id="GO:0071555">
    <property type="term" value="P:cell wall organization"/>
    <property type="evidence" value="ECO:0007669"/>
    <property type="project" value="UniProtKB-UniRule"/>
</dbReference>
<feature type="compositionally biased region" description="Low complexity" evidence="7">
    <location>
        <begin position="66"/>
        <end position="84"/>
    </location>
</feature>
<organism evidence="10 11">
    <name type="scientific">Catenuloplanes indicus</name>
    <dbReference type="NCBI Taxonomy" id="137267"/>
    <lineage>
        <taxon>Bacteria</taxon>
        <taxon>Bacillati</taxon>
        <taxon>Actinomycetota</taxon>
        <taxon>Actinomycetes</taxon>
        <taxon>Micromonosporales</taxon>
        <taxon>Micromonosporaceae</taxon>
        <taxon>Catenuloplanes</taxon>
    </lineage>
</organism>
<dbReference type="Pfam" id="PF03734">
    <property type="entry name" value="YkuD"/>
    <property type="match status" value="1"/>
</dbReference>
<dbReference type="Proteomes" id="UP001240236">
    <property type="component" value="Unassembled WGS sequence"/>
</dbReference>
<dbReference type="GO" id="GO:0016740">
    <property type="term" value="F:transferase activity"/>
    <property type="evidence" value="ECO:0007669"/>
    <property type="project" value="UniProtKB-KW"/>
</dbReference>
<dbReference type="RefSeq" id="WP_307240536.1">
    <property type="nucleotide sequence ID" value="NZ_JAUSUZ010000001.1"/>
</dbReference>
<feature type="region of interest" description="Disordered" evidence="7">
    <location>
        <begin position="58"/>
        <end position="84"/>
    </location>
</feature>
<keyword evidence="4 6" id="KW-0573">Peptidoglycan synthesis</keyword>
<evidence type="ECO:0000256" key="7">
    <source>
        <dbReference type="SAM" id="MobiDB-lite"/>
    </source>
</evidence>
<dbReference type="CDD" id="cd16913">
    <property type="entry name" value="YkuD_like"/>
    <property type="match status" value="1"/>
</dbReference>
<evidence type="ECO:0000256" key="5">
    <source>
        <dbReference type="ARBA" id="ARBA00023316"/>
    </source>
</evidence>
<reference evidence="10 11" key="1">
    <citation type="submission" date="2023-07" db="EMBL/GenBank/DDBJ databases">
        <title>Sequencing the genomes of 1000 actinobacteria strains.</title>
        <authorList>
            <person name="Klenk H.-P."/>
        </authorList>
    </citation>
    <scope>NUCLEOTIDE SEQUENCE [LARGE SCALE GENOMIC DNA]</scope>
    <source>
        <strain evidence="10 11">DSM 44709</strain>
    </source>
</reference>
<keyword evidence="11" id="KW-1185">Reference proteome</keyword>
<dbReference type="SUPFAM" id="SSF47090">
    <property type="entry name" value="PGBD-like"/>
    <property type="match status" value="1"/>
</dbReference>
<dbReference type="InterPro" id="IPR036366">
    <property type="entry name" value="PGBDSf"/>
</dbReference>
<dbReference type="AlphaFoldDB" id="A0AAE3W166"/>
<evidence type="ECO:0000256" key="6">
    <source>
        <dbReference type="PROSITE-ProRule" id="PRU01373"/>
    </source>
</evidence>
<evidence type="ECO:0000256" key="4">
    <source>
        <dbReference type="ARBA" id="ARBA00022984"/>
    </source>
</evidence>
<dbReference type="PANTHER" id="PTHR30582:SF33">
    <property type="entry name" value="EXPORTED PROTEIN"/>
    <property type="match status" value="1"/>
</dbReference>
<dbReference type="GO" id="GO:0018104">
    <property type="term" value="P:peptidoglycan-protein cross-linking"/>
    <property type="evidence" value="ECO:0007669"/>
    <property type="project" value="TreeGrafter"/>
</dbReference>
<dbReference type="SUPFAM" id="SSF141523">
    <property type="entry name" value="L,D-transpeptidase catalytic domain-like"/>
    <property type="match status" value="1"/>
</dbReference>
<evidence type="ECO:0000313" key="11">
    <source>
        <dbReference type="Proteomes" id="UP001240236"/>
    </source>
</evidence>
<evidence type="ECO:0000256" key="2">
    <source>
        <dbReference type="ARBA" id="ARBA00022679"/>
    </source>
</evidence>
<keyword evidence="10" id="KW-0378">Hydrolase</keyword>
<evidence type="ECO:0000256" key="1">
    <source>
        <dbReference type="ARBA" id="ARBA00004752"/>
    </source>
</evidence>
<evidence type="ECO:0000256" key="3">
    <source>
        <dbReference type="ARBA" id="ARBA00022960"/>
    </source>
</evidence>
<name>A0AAE3W166_9ACTN</name>
<feature type="active site" description="Proton donor/acceptor" evidence="6">
    <location>
        <position position="248"/>
    </location>
</feature>
<evidence type="ECO:0000313" key="10">
    <source>
        <dbReference type="EMBL" id="MDQ0366884.1"/>
    </source>
</evidence>
<dbReference type="EMBL" id="JAUSUZ010000001">
    <property type="protein sequence ID" value="MDQ0366884.1"/>
    <property type="molecule type" value="Genomic_DNA"/>
</dbReference>
<dbReference type="Gene3D" id="1.10.101.10">
    <property type="entry name" value="PGBD-like superfamily/PGBD"/>
    <property type="match status" value="1"/>
</dbReference>
<feature type="signal peptide" evidence="8">
    <location>
        <begin position="1"/>
        <end position="19"/>
    </location>
</feature>
<dbReference type="GO" id="GO:0008360">
    <property type="term" value="P:regulation of cell shape"/>
    <property type="evidence" value="ECO:0007669"/>
    <property type="project" value="UniProtKB-UniRule"/>
</dbReference>
<dbReference type="Gene3D" id="2.40.440.10">
    <property type="entry name" value="L,D-transpeptidase catalytic domain-like"/>
    <property type="match status" value="1"/>
</dbReference>
<keyword evidence="2" id="KW-0808">Transferase</keyword>
<dbReference type="PROSITE" id="PS52029">
    <property type="entry name" value="LD_TPASE"/>
    <property type="match status" value="1"/>
</dbReference>
<accession>A0AAE3W166</accession>
<dbReference type="InterPro" id="IPR050979">
    <property type="entry name" value="LD-transpeptidase"/>
</dbReference>
<keyword evidence="3 6" id="KW-0133">Cell shape</keyword>